<protein>
    <recommendedName>
        <fullName evidence="2">Glycosyl transferase CAP10 domain-containing protein</fullName>
    </recommendedName>
</protein>
<gene>
    <name evidence="1" type="ORF">LCGC14_0943420</name>
</gene>
<organism evidence="1">
    <name type="scientific">marine sediment metagenome</name>
    <dbReference type="NCBI Taxonomy" id="412755"/>
    <lineage>
        <taxon>unclassified sequences</taxon>
        <taxon>metagenomes</taxon>
        <taxon>ecological metagenomes</taxon>
    </lineage>
</organism>
<evidence type="ECO:0000313" key="1">
    <source>
        <dbReference type="EMBL" id="KKN19674.1"/>
    </source>
</evidence>
<accession>A0A0F9NP42</accession>
<sequence length="306" mass="36664">MKRIKIMFVSWHFPTPELLLDIYKRLTPNCAGIWKNIEATLNPDEADYFIVIGGYKGKFDSKRALYFGQHGITSPNFKDFKNVECLASFPLDKHLNPGELWIDYTYDELINLQPSKKNKDLCCITTYQTHRKYYTDRIRFMQNFMPRYTNCDLFGKPSEKFKTDSILKNYYKKFLGRDDHKKVIGTYISGKNILVNYRYSLEFDQGWTVNCINERFYDAMLLWTMPIYFGAKNVEEFYPINSFRYVDISKNDLHEEINKVITLVNSNFREEHIEDIREARELILNRYLTFPYIHYIINNLDKYIKK</sequence>
<name>A0A0F9NP42_9ZZZZ</name>
<dbReference type="EMBL" id="LAZR01003312">
    <property type="protein sequence ID" value="KKN19674.1"/>
    <property type="molecule type" value="Genomic_DNA"/>
</dbReference>
<dbReference type="AlphaFoldDB" id="A0A0F9NP42"/>
<proteinExistence type="predicted"/>
<dbReference type="SUPFAM" id="SSF53756">
    <property type="entry name" value="UDP-Glycosyltransferase/glycogen phosphorylase"/>
    <property type="match status" value="1"/>
</dbReference>
<reference evidence="1" key="1">
    <citation type="journal article" date="2015" name="Nature">
        <title>Complex archaea that bridge the gap between prokaryotes and eukaryotes.</title>
        <authorList>
            <person name="Spang A."/>
            <person name="Saw J.H."/>
            <person name="Jorgensen S.L."/>
            <person name="Zaremba-Niedzwiedzka K."/>
            <person name="Martijn J."/>
            <person name="Lind A.E."/>
            <person name="van Eijk R."/>
            <person name="Schleper C."/>
            <person name="Guy L."/>
            <person name="Ettema T.J."/>
        </authorList>
    </citation>
    <scope>NUCLEOTIDE SEQUENCE</scope>
</reference>
<dbReference type="Gene3D" id="3.40.50.11660">
    <property type="entry name" value="Glycosyl transferase family 10, C-terminal domain"/>
    <property type="match status" value="1"/>
</dbReference>
<comment type="caution">
    <text evidence="1">The sequence shown here is derived from an EMBL/GenBank/DDBJ whole genome shotgun (WGS) entry which is preliminary data.</text>
</comment>
<dbReference type="InterPro" id="IPR038577">
    <property type="entry name" value="GT10-like_C_sf"/>
</dbReference>
<evidence type="ECO:0008006" key="2">
    <source>
        <dbReference type="Google" id="ProtNLM"/>
    </source>
</evidence>